<feature type="non-terminal residue" evidence="5">
    <location>
        <position position="503"/>
    </location>
</feature>
<dbReference type="Pfam" id="PF00550">
    <property type="entry name" value="PP-binding"/>
    <property type="match status" value="1"/>
</dbReference>
<dbReference type="PANTHER" id="PTHR45398:SF1">
    <property type="entry name" value="ENZYME, PUTATIVE (JCVI)-RELATED"/>
    <property type="match status" value="1"/>
</dbReference>
<evidence type="ECO:0000256" key="3">
    <source>
        <dbReference type="ARBA" id="ARBA00022553"/>
    </source>
</evidence>
<dbReference type="SUPFAM" id="SSF47336">
    <property type="entry name" value="ACP-like"/>
    <property type="match status" value="1"/>
</dbReference>
<evidence type="ECO:0000256" key="2">
    <source>
        <dbReference type="ARBA" id="ARBA00022450"/>
    </source>
</evidence>
<dbReference type="AlphaFoldDB" id="A0A846ZA14"/>
<accession>A0A846ZA14</accession>
<evidence type="ECO:0000313" key="6">
    <source>
        <dbReference type="Proteomes" id="UP000579250"/>
    </source>
</evidence>
<keyword evidence="3" id="KW-0597">Phosphoprotein</keyword>
<dbReference type="InterPro" id="IPR010060">
    <property type="entry name" value="NRPS_synth"/>
</dbReference>
<dbReference type="Gene3D" id="1.10.1200.10">
    <property type="entry name" value="ACP-like"/>
    <property type="match status" value="1"/>
</dbReference>
<dbReference type="InterPro" id="IPR006162">
    <property type="entry name" value="Ppantetheine_attach_site"/>
</dbReference>
<evidence type="ECO:0000256" key="1">
    <source>
        <dbReference type="ARBA" id="ARBA00001957"/>
    </source>
</evidence>
<dbReference type="SMART" id="SM00823">
    <property type="entry name" value="PKS_PP"/>
    <property type="match status" value="1"/>
</dbReference>
<dbReference type="EMBL" id="JAAXPI010000176">
    <property type="protein sequence ID" value="NKZ09331.1"/>
    <property type="molecule type" value="Genomic_DNA"/>
</dbReference>
<dbReference type="GO" id="GO:0003824">
    <property type="term" value="F:catalytic activity"/>
    <property type="evidence" value="ECO:0007669"/>
    <property type="project" value="InterPro"/>
</dbReference>
<dbReference type="GO" id="GO:0031177">
    <property type="term" value="F:phosphopantetheine binding"/>
    <property type="evidence" value="ECO:0007669"/>
    <property type="project" value="InterPro"/>
</dbReference>
<dbReference type="InterPro" id="IPR045851">
    <property type="entry name" value="AMP-bd_C_sf"/>
</dbReference>
<evidence type="ECO:0000313" key="5">
    <source>
        <dbReference type="EMBL" id="NKZ09331.1"/>
    </source>
</evidence>
<proteinExistence type="predicted"/>
<dbReference type="Proteomes" id="UP000579250">
    <property type="component" value="Unassembled WGS sequence"/>
</dbReference>
<keyword evidence="2" id="KW-0596">Phosphopantetheine</keyword>
<dbReference type="PROSITE" id="PS50075">
    <property type="entry name" value="CARRIER"/>
    <property type="match status" value="1"/>
</dbReference>
<name>A0A846ZA14_9ACTN</name>
<dbReference type="InterPro" id="IPR023213">
    <property type="entry name" value="CAT-like_dom_sf"/>
</dbReference>
<protein>
    <submittedName>
        <fullName evidence="5">Non-ribosomal peptide synthetase</fullName>
    </submittedName>
</protein>
<dbReference type="InterPro" id="IPR009081">
    <property type="entry name" value="PP-bd_ACP"/>
</dbReference>
<dbReference type="Gene3D" id="3.30.559.30">
    <property type="entry name" value="Nonribosomal peptide synthetase, condensation domain"/>
    <property type="match status" value="1"/>
</dbReference>
<comment type="caution">
    <text evidence="5">The sequence shown here is derived from an EMBL/GenBank/DDBJ whole genome shotgun (WGS) entry which is preliminary data.</text>
</comment>
<keyword evidence="6" id="KW-1185">Reference proteome</keyword>
<dbReference type="Pfam" id="PF00668">
    <property type="entry name" value="Condensation"/>
    <property type="match status" value="1"/>
</dbReference>
<dbReference type="SUPFAM" id="SSF52777">
    <property type="entry name" value="CoA-dependent acyltransferases"/>
    <property type="match status" value="2"/>
</dbReference>
<dbReference type="Gene3D" id="3.30.559.10">
    <property type="entry name" value="Chloramphenicol acetyltransferase-like domain"/>
    <property type="match status" value="1"/>
</dbReference>
<dbReference type="InterPro" id="IPR036736">
    <property type="entry name" value="ACP-like_sf"/>
</dbReference>
<dbReference type="RefSeq" id="WP_281730258.1">
    <property type="nucleotide sequence ID" value="NZ_JAAXPI010000176.1"/>
</dbReference>
<feature type="non-terminal residue" evidence="5">
    <location>
        <position position="1"/>
    </location>
</feature>
<dbReference type="PANTHER" id="PTHR45398">
    <property type="match status" value="1"/>
</dbReference>
<dbReference type="Gene3D" id="3.30.300.30">
    <property type="match status" value="1"/>
</dbReference>
<dbReference type="InterPro" id="IPR001242">
    <property type="entry name" value="Condensation_dom"/>
</dbReference>
<dbReference type="PROSITE" id="PS00012">
    <property type="entry name" value="PHOSPHOPANTETHEINE"/>
    <property type="match status" value="1"/>
</dbReference>
<feature type="domain" description="Carrier" evidence="4">
    <location>
        <begin position="53"/>
        <end position="127"/>
    </location>
</feature>
<organism evidence="5 6">
    <name type="scientific">Actinomadura latina</name>
    <dbReference type="NCBI Taxonomy" id="163603"/>
    <lineage>
        <taxon>Bacteria</taxon>
        <taxon>Bacillati</taxon>
        <taxon>Actinomycetota</taxon>
        <taxon>Actinomycetes</taxon>
        <taxon>Streptosporangiales</taxon>
        <taxon>Thermomonosporaceae</taxon>
        <taxon>Actinomadura</taxon>
    </lineage>
</organism>
<reference evidence="5 6" key="1">
    <citation type="submission" date="2020-04" db="EMBL/GenBank/DDBJ databases">
        <title>MicrobeNet Type strains.</title>
        <authorList>
            <person name="Nicholson A.C."/>
        </authorList>
    </citation>
    <scope>NUCLEOTIDE SEQUENCE [LARGE SCALE GENOMIC DNA]</scope>
    <source>
        <strain evidence="5 6">ATCC BAA-277</strain>
    </source>
</reference>
<dbReference type="InterPro" id="IPR020806">
    <property type="entry name" value="PKS_PP-bd"/>
</dbReference>
<gene>
    <name evidence="5" type="ORF">HGB48_37210</name>
</gene>
<dbReference type="NCBIfam" id="TIGR01720">
    <property type="entry name" value="NRPS-para261"/>
    <property type="match status" value="1"/>
</dbReference>
<sequence length="503" mass="54035">IVAELRGFVVGRLPEYMVPAAFVVVEGLPLTVNGKVDKAALPDPVFAGGRYRAPGSVEEELLAGVFAEVLGVERVGVDDDFFALGGDSIRSIQVVTRARQVGLVVKARDVFEARTVAALAAAAGRADAETLLEELPGGGVGQVGLLPVAQWMLERGGRFGRYAQWMVLNLPTDIDHAGLVATLGAVIDRHDMWRSRLTGDEKPMLVAGEPGSVDVAALVHRVDCAGEISVELDRALGRLDPVAGVMLQFVWFDPDTRDAGGRLLVVAHHLVVDGVSWRIVVPDFIEGWSAVKAGRAPMLPRVGTSVRRWSAALADEAERPERVAELELWRSMLQAPDPVVGSRRVDPAVDVVSAVDRVQIRLPMDVTEALLSRLPQVFHCGPDDGLVTGVVLAVAAWRRARGVQASSVLVNMEGHGREEAVVPGADLSRTVGWFTTIYPVRLSVGGTDAGQAIKAVKEQLRTVPDRGIGYGLLRYLNTHTAHQLAQLPSPQIGFNYLGRFSTT</sequence>
<comment type="cofactor">
    <cofactor evidence="1">
        <name>pantetheine 4'-phosphate</name>
        <dbReference type="ChEBI" id="CHEBI:47942"/>
    </cofactor>
</comment>
<dbReference type="FunFam" id="1.10.1200.10:FF:000005">
    <property type="entry name" value="Nonribosomal peptide synthetase 1"/>
    <property type="match status" value="1"/>
</dbReference>
<dbReference type="GO" id="GO:0008610">
    <property type="term" value="P:lipid biosynthetic process"/>
    <property type="evidence" value="ECO:0007669"/>
    <property type="project" value="UniProtKB-ARBA"/>
</dbReference>
<evidence type="ECO:0000259" key="4">
    <source>
        <dbReference type="PROSITE" id="PS50075"/>
    </source>
</evidence>
<dbReference type="SUPFAM" id="SSF56801">
    <property type="entry name" value="Acetyl-CoA synthetase-like"/>
    <property type="match status" value="1"/>
</dbReference>